<feature type="transmembrane region" description="Helical" evidence="7">
    <location>
        <begin position="134"/>
        <end position="151"/>
    </location>
</feature>
<dbReference type="PANTHER" id="PTHR23501:SF3">
    <property type="entry name" value="MAJOR FACILITATOR SUPERFAMILY (MFS) PROFILE DOMAIN-CONTAINING PROTEIN"/>
    <property type="match status" value="1"/>
</dbReference>
<dbReference type="Proteomes" id="UP000078397">
    <property type="component" value="Unassembled WGS sequence"/>
</dbReference>
<evidence type="ECO:0000259" key="8">
    <source>
        <dbReference type="PROSITE" id="PS50850"/>
    </source>
</evidence>
<organism evidence="9 10">
    <name type="scientific">Pochonia chlamydosporia 170</name>
    <dbReference type="NCBI Taxonomy" id="1380566"/>
    <lineage>
        <taxon>Eukaryota</taxon>
        <taxon>Fungi</taxon>
        <taxon>Dikarya</taxon>
        <taxon>Ascomycota</taxon>
        <taxon>Pezizomycotina</taxon>
        <taxon>Sordariomycetes</taxon>
        <taxon>Hypocreomycetidae</taxon>
        <taxon>Hypocreales</taxon>
        <taxon>Clavicipitaceae</taxon>
        <taxon>Pochonia</taxon>
    </lineage>
</organism>
<proteinExistence type="inferred from homology"/>
<feature type="transmembrane region" description="Helical" evidence="7">
    <location>
        <begin position="475"/>
        <end position="502"/>
    </location>
</feature>
<dbReference type="InterPro" id="IPR011701">
    <property type="entry name" value="MFS"/>
</dbReference>
<evidence type="ECO:0000256" key="6">
    <source>
        <dbReference type="ARBA" id="ARBA00023136"/>
    </source>
</evidence>
<feature type="transmembrane region" description="Helical" evidence="7">
    <location>
        <begin position="219"/>
        <end position="247"/>
    </location>
</feature>
<dbReference type="RefSeq" id="XP_018147443.1">
    <property type="nucleotide sequence ID" value="XM_018282814.1"/>
</dbReference>
<dbReference type="GO" id="GO:0022857">
    <property type="term" value="F:transmembrane transporter activity"/>
    <property type="evidence" value="ECO:0007669"/>
    <property type="project" value="InterPro"/>
</dbReference>
<feature type="transmembrane region" description="Helical" evidence="7">
    <location>
        <begin position="439"/>
        <end position="463"/>
    </location>
</feature>
<keyword evidence="4 7" id="KW-0812">Transmembrane</keyword>
<feature type="transmembrane region" description="Helical" evidence="7">
    <location>
        <begin position="268"/>
        <end position="292"/>
    </location>
</feature>
<dbReference type="FunFam" id="1.20.1250.20:FF:000284">
    <property type="entry name" value="Siderophore iron transporter mirB"/>
    <property type="match status" value="1"/>
</dbReference>
<evidence type="ECO:0000256" key="1">
    <source>
        <dbReference type="ARBA" id="ARBA00004141"/>
    </source>
</evidence>
<evidence type="ECO:0000313" key="9">
    <source>
        <dbReference type="EMBL" id="OAQ70906.1"/>
    </source>
</evidence>
<dbReference type="KEGG" id="pchm:VFPPC_03297"/>
<evidence type="ECO:0000313" key="10">
    <source>
        <dbReference type="Proteomes" id="UP000078397"/>
    </source>
</evidence>
<feature type="transmembrane region" description="Helical" evidence="7">
    <location>
        <begin position="553"/>
        <end position="571"/>
    </location>
</feature>
<evidence type="ECO:0000256" key="5">
    <source>
        <dbReference type="ARBA" id="ARBA00022989"/>
    </source>
</evidence>
<evidence type="ECO:0000256" key="2">
    <source>
        <dbReference type="ARBA" id="ARBA00008335"/>
    </source>
</evidence>
<gene>
    <name evidence="9" type="ORF">VFPPC_03297</name>
</gene>
<accession>A0A179FZ04</accession>
<dbReference type="PANTHER" id="PTHR23501">
    <property type="entry name" value="MAJOR FACILITATOR SUPERFAMILY"/>
    <property type="match status" value="1"/>
</dbReference>
<sequence length="587" mass="63968">MNDDTNSSTAPAATDQYTEKGRGAVVLDISDKSTPAHDGDTSADEELQAGVLGVEAIATVWSKTTLIVVYVLIWIVYFIMLMQQGSGNALNPFVTSAFQQHSLTPTVLVLSSIFGGVCNLTVAKILDVFGRPHGYAMALFITTIGIIMMAATNSVEMYAAAQVFWTVGNNALLYSVGIFVADTTELQNRGLMTAITASPNIITIWLSGPISQAFLTGPGWRWCFGLFSIIVPVLCLPLFGVLMLNYVKAKRQGLIKPKAKTRTPWQSLLYYLREFDAVGLILLTAGLALFLLPFNIYALQPLGWQSPLIICLLVFGVVLMILFALWERFFAPITFMPYSLLLDRDMVGACVLGAVLFFSYTSWSSLFTSYLQVVHNLSVTNASYVYQIYGIGSSIFTIATGFAIRYTGRYKAITLYGGIPLYTLFMGLMIYFREPDMNIGYLVMCQIFISFAAGVIIITPPIAAMSAADHQRIAVVVAVLSMFSSIGGAIGSTVASAIWQAIFPIKLAEFLPPEEQANLLTIYASLEAQLSYPVGSPARIAIQRAYAEGQSKMLAAGTAVWAIGFVAVAFWRNTDVKNLKQLKGQVI</sequence>
<dbReference type="OrthoDB" id="4078873at2759"/>
<dbReference type="AlphaFoldDB" id="A0A179FZ04"/>
<keyword evidence="5 7" id="KW-1133">Transmembrane helix</keyword>
<keyword evidence="10" id="KW-1185">Reference proteome</keyword>
<protein>
    <submittedName>
        <fullName evidence="9">Siderophore iron transporter</fullName>
    </submittedName>
</protein>
<feature type="transmembrane region" description="Helical" evidence="7">
    <location>
        <begin position="304"/>
        <end position="326"/>
    </location>
</feature>
<dbReference type="SUPFAM" id="SSF103473">
    <property type="entry name" value="MFS general substrate transporter"/>
    <property type="match status" value="2"/>
</dbReference>
<dbReference type="GO" id="GO:0005886">
    <property type="term" value="C:plasma membrane"/>
    <property type="evidence" value="ECO:0007669"/>
    <property type="project" value="TreeGrafter"/>
</dbReference>
<dbReference type="Gene3D" id="1.20.1250.20">
    <property type="entry name" value="MFS general substrate transporter like domains"/>
    <property type="match status" value="2"/>
</dbReference>
<dbReference type="PROSITE" id="PS50850">
    <property type="entry name" value="MFS"/>
    <property type="match status" value="1"/>
</dbReference>
<reference evidence="9 10" key="1">
    <citation type="journal article" date="2016" name="PLoS Pathog.">
        <title>Biosynthesis of antibiotic leucinostatins in bio-control fungus Purpureocillium lilacinum and their inhibition on phytophthora revealed by genome mining.</title>
        <authorList>
            <person name="Wang G."/>
            <person name="Liu Z."/>
            <person name="Lin R."/>
            <person name="Li E."/>
            <person name="Mao Z."/>
            <person name="Ling J."/>
            <person name="Yang Y."/>
            <person name="Yin W.B."/>
            <person name="Xie B."/>
        </authorList>
    </citation>
    <scope>NUCLEOTIDE SEQUENCE [LARGE SCALE GENOMIC DNA]</scope>
    <source>
        <strain evidence="9">170</strain>
    </source>
</reference>
<keyword evidence="3" id="KW-0813">Transport</keyword>
<comment type="subcellular location">
    <subcellularLocation>
        <location evidence="1">Membrane</location>
        <topology evidence="1">Multi-pass membrane protein</topology>
    </subcellularLocation>
</comment>
<name>A0A179FZ04_METCM</name>
<evidence type="ECO:0000256" key="7">
    <source>
        <dbReference type="SAM" id="Phobius"/>
    </source>
</evidence>
<dbReference type="Pfam" id="PF07690">
    <property type="entry name" value="MFS_1"/>
    <property type="match status" value="1"/>
</dbReference>
<comment type="caution">
    <text evidence="9">The sequence shown here is derived from an EMBL/GenBank/DDBJ whole genome shotgun (WGS) entry which is preliminary data.</text>
</comment>
<dbReference type="InterPro" id="IPR020846">
    <property type="entry name" value="MFS_dom"/>
</dbReference>
<feature type="transmembrane region" description="Helical" evidence="7">
    <location>
        <begin position="190"/>
        <end position="207"/>
    </location>
</feature>
<feature type="transmembrane region" description="Helical" evidence="7">
    <location>
        <begin position="346"/>
        <end position="366"/>
    </location>
</feature>
<feature type="transmembrane region" description="Helical" evidence="7">
    <location>
        <begin position="65"/>
        <end position="83"/>
    </location>
</feature>
<feature type="domain" description="Major facilitator superfamily (MFS) profile" evidence="8">
    <location>
        <begin position="69"/>
        <end position="576"/>
    </location>
</feature>
<dbReference type="InterPro" id="IPR036259">
    <property type="entry name" value="MFS_trans_sf"/>
</dbReference>
<dbReference type="EMBL" id="LSBJ02000002">
    <property type="protein sequence ID" value="OAQ70906.1"/>
    <property type="molecule type" value="Genomic_DNA"/>
</dbReference>
<feature type="transmembrane region" description="Helical" evidence="7">
    <location>
        <begin position="413"/>
        <end position="433"/>
    </location>
</feature>
<comment type="similarity">
    <text evidence="2">Belongs to the major facilitator superfamily.</text>
</comment>
<feature type="transmembrane region" description="Helical" evidence="7">
    <location>
        <begin position="103"/>
        <end position="122"/>
    </location>
</feature>
<feature type="transmembrane region" description="Helical" evidence="7">
    <location>
        <begin position="386"/>
        <end position="406"/>
    </location>
</feature>
<keyword evidence="6 7" id="KW-0472">Membrane</keyword>
<feature type="transmembrane region" description="Helical" evidence="7">
    <location>
        <begin position="157"/>
        <end position="181"/>
    </location>
</feature>
<evidence type="ECO:0000256" key="4">
    <source>
        <dbReference type="ARBA" id="ARBA00022692"/>
    </source>
</evidence>
<dbReference type="GeneID" id="28846808"/>
<evidence type="ECO:0000256" key="3">
    <source>
        <dbReference type="ARBA" id="ARBA00022448"/>
    </source>
</evidence>